<sequence length="183" mass="20420">MDSSLQGYSVPLGLMVNATEESPLPNSTGGKGDLSSPSNESSSSRRGSMDQQFSNIISDDHLSSLDIKDLNRILRDQGLPKETIEKLKQRRRTLKNRKYATDCREKKDTEVSHLQETQSDETSTIEELEVANSLLQKEIDELKRRYQAVVRHAKAENIRITERNVPLSGHSSSLSNAQVAHSG</sequence>
<proteinExistence type="evidence at transcript level"/>
<dbReference type="EMBL" id="BT080246">
    <property type="protein sequence ID" value="ACO14670.1"/>
    <property type="molecule type" value="mRNA"/>
</dbReference>
<feature type="region of interest" description="Disordered" evidence="5">
    <location>
        <begin position="164"/>
        <end position="183"/>
    </location>
</feature>
<keyword evidence="4" id="KW-0175">Coiled coil</keyword>
<evidence type="ECO:0000256" key="5">
    <source>
        <dbReference type="SAM" id="MobiDB-lite"/>
    </source>
</evidence>
<dbReference type="CDD" id="cd14697">
    <property type="entry name" value="bZIP_Maf"/>
    <property type="match status" value="1"/>
</dbReference>
<gene>
    <name evidence="7" type="primary">MAFK</name>
</gene>
<evidence type="ECO:0000259" key="6">
    <source>
        <dbReference type="Pfam" id="PF03131"/>
    </source>
</evidence>
<keyword evidence="2" id="KW-0238">DNA-binding</keyword>
<feature type="compositionally biased region" description="Polar residues" evidence="5">
    <location>
        <begin position="169"/>
        <end position="183"/>
    </location>
</feature>
<evidence type="ECO:0000256" key="1">
    <source>
        <dbReference type="ARBA" id="ARBA00023015"/>
    </source>
</evidence>
<protein>
    <submittedName>
        <fullName evidence="7">Transcription factor MafK</fullName>
    </submittedName>
</protein>
<dbReference type="GO" id="GO:0000981">
    <property type="term" value="F:DNA-binding transcription factor activity, RNA polymerase II-specific"/>
    <property type="evidence" value="ECO:0007669"/>
    <property type="project" value="TreeGrafter"/>
</dbReference>
<accession>C1C067</accession>
<feature type="region of interest" description="Disordered" evidence="5">
    <location>
        <begin position="16"/>
        <end position="55"/>
    </location>
</feature>
<feature type="domain" description="Basic leucine zipper" evidence="6">
    <location>
        <begin position="57"/>
        <end position="148"/>
    </location>
</feature>
<dbReference type="PANTHER" id="PTHR10129:SF48">
    <property type="entry name" value="MAF-S, ISOFORM B"/>
    <property type="match status" value="1"/>
</dbReference>
<keyword evidence="3" id="KW-0804">Transcription</keyword>
<dbReference type="SUPFAM" id="SSF47454">
    <property type="entry name" value="A DNA-binding domain in eukaryotic transcription factors"/>
    <property type="match status" value="1"/>
</dbReference>
<feature type="coiled-coil region" evidence="4">
    <location>
        <begin position="125"/>
        <end position="152"/>
    </location>
</feature>
<dbReference type="GO" id="GO:0005634">
    <property type="term" value="C:nucleus"/>
    <property type="evidence" value="ECO:0007669"/>
    <property type="project" value="TreeGrafter"/>
</dbReference>
<evidence type="ECO:0000256" key="4">
    <source>
        <dbReference type="SAM" id="Coils"/>
    </source>
</evidence>
<organism evidence="7">
    <name type="scientific">Caligus clemensi</name>
    <name type="common">Sea louse</name>
    <dbReference type="NCBI Taxonomy" id="344056"/>
    <lineage>
        <taxon>Eukaryota</taxon>
        <taxon>Metazoa</taxon>
        <taxon>Ecdysozoa</taxon>
        <taxon>Arthropoda</taxon>
        <taxon>Crustacea</taxon>
        <taxon>Multicrustacea</taxon>
        <taxon>Hexanauplia</taxon>
        <taxon>Copepoda</taxon>
        <taxon>Siphonostomatoida</taxon>
        <taxon>Caligidae</taxon>
        <taxon>Caligus</taxon>
    </lineage>
</organism>
<dbReference type="InterPro" id="IPR008917">
    <property type="entry name" value="TF_DNA-bd_sf"/>
</dbReference>
<dbReference type="InterPro" id="IPR024874">
    <property type="entry name" value="Transcription_factor_Maf_fam"/>
</dbReference>
<dbReference type="Gene3D" id="1.20.5.170">
    <property type="match status" value="1"/>
</dbReference>
<evidence type="ECO:0000256" key="2">
    <source>
        <dbReference type="ARBA" id="ARBA00023125"/>
    </source>
</evidence>
<dbReference type="PANTHER" id="PTHR10129">
    <property type="entry name" value="TRANSCRIPTION FACTOR MAF"/>
    <property type="match status" value="1"/>
</dbReference>
<feature type="compositionally biased region" description="Low complexity" evidence="5">
    <location>
        <begin position="35"/>
        <end position="46"/>
    </location>
</feature>
<dbReference type="Pfam" id="PF03131">
    <property type="entry name" value="bZIP_Maf"/>
    <property type="match status" value="1"/>
</dbReference>
<name>C1C067_CALCM</name>
<evidence type="ECO:0000313" key="7">
    <source>
        <dbReference type="EMBL" id="ACO14670.1"/>
    </source>
</evidence>
<evidence type="ECO:0000256" key="3">
    <source>
        <dbReference type="ARBA" id="ARBA00023163"/>
    </source>
</evidence>
<dbReference type="InterPro" id="IPR004826">
    <property type="entry name" value="bZIP_Maf"/>
</dbReference>
<keyword evidence="1" id="KW-0805">Transcription regulation</keyword>
<dbReference type="AlphaFoldDB" id="C1C067"/>
<dbReference type="GO" id="GO:0000978">
    <property type="term" value="F:RNA polymerase II cis-regulatory region sequence-specific DNA binding"/>
    <property type="evidence" value="ECO:0007669"/>
    <property type="project" value="TreeGrafter"/>
</dbReference>
<reference evidence="7" key="1">
    <citation type="submission" date="2009-03" db="EMBL/GenBank/DDBJ databases">
        <title>Caligus clemensi ESTs and full-length cDNAs.</title>
        <authorList>
            <person name="Yasuike M."/>
            <person name="von Schalburg K."/>
            <person name="Cooper G."/>
            <person name="Leong J."/>
            <person name="Jones S.R.M."/>
            <person name="Koop B.F."/>
        </authorList>
    </citation>
    <scope>NUCLEOTIDE SEQUENCE</scope>
    <source>
        <tissue evidence="7">Whole</tissue>
    </source>
</reference>